<dbReference type="InterPro" id="IPR036873">
    <property type="entry name" value="Rhodanese-like_dom_sf"/>
</dbReference>
<sequence length="143" mass="16155">MTLMTHILLVALDEVKYDEVREKLSKREIQLLDCRNRPEIGNAGMVPGSCNVPLPEVEEAFKMDSESFEKKYGCRKPNPEEENVVMMCGTGRRAKLAIDALRPLGYHRLKWYSGSFNDWVAKGGDVAKSLNQEQPESSSTVIH</sequence>
<evidence type="ECO:0000259" key="1">
    <source>
        <dbReference type="PROSITE" id="PS50206"/>
    </source>
</evidence>
<dbReference type="OrthoDB" id="566238at2759"/>
<reference evidence="2" key="1">
    <citation type="submission" date="2020-11" db="EMBL/GenBank/DDBJ databases">
        <authorList>
            <person name="Tran Van P."/>
        </authorList>
    </citation>
    <scope>NUCLEOTIDE SEQUENCE</scope>
</reference>
<proteinExistence type="predicted"/>
<dbReference type="Gene3D" id="3.40.250.10">
    <property type="entry name" value="Rhodanese-like domain"/>
    <property type="match status" value="1"/>
</dbReference>
<dbReference type="PROSITE" id="PS50206">
    <property type="entry name" value="RHODANESE_3"/>
    <property type="match status" value="1"/>
</dbReference>
<organism evidence="2">
    <name type="scientific">Darwinula stevensoni</name>
    <dbReference type="NCBI Taxonomy" id="69355"/>
    <lineage>
        <taxon>Eukaryota</taxon>
        <taxon>Metazoa</taxon>
        <taxon>Ecdysozoa</taxon>
        <taxon>Arthropoda</taxon>
        <taxon>Crustacea</taxon>
        <taxon>Oligostraca</taxon>
        <taxon>Ostracoda</taxon>
        <taxon>Podocopa</taxon>
        <taxon>Podocopida</taxon>
        <taxon>Darwinulocopina</taxon>
        <taxon>Darwinuloidea</taxon>
        <taxon>Darwinulidae</taxon>
        <taxon>Darwinula</taxon>
    </lineage>
</organism>
<keyword evidence="3" id="KW-1185">Reference proteome</keyword>
<protein>
    <recommendedName>
        <fullName evidence="1">Rhodanese domain-containing protein</fullName>
    </recommendedName>
</protein>
<dbReference type="SUPFAM" id="SSF52821">
    <property type="entry name" value="Rhodanese/Cell cycle control phosphatase"/>
    <property type="match status" value="1"/>
</dbReference>
<dbReference type="Proteomes" id="UP000677054">
    <property type="component" value="Unassembled WGS sequence"/>
</dbReference>
<dbReference type="AlphaFoldDB" id="A0A7R8XCW0"/>
<evidence type="ECO:0000313" key="3">
    <source>
        <dbReference type="Proteomes" id="UP000677054"/>
    </source>
</evidence>
<name>A0A7R8XCW0_9CRUS</name>
<dbReference type="EMBL" id="CAJPEV010000743">
    <property type="protein sequence ID" value="CAG0888158.1"/>
    <property type="molecule type" value="Genomic_DNA"/>
</dbReference>
<dbReference type="InterPro" id="IPR001763">
    <property type="entry name" value="Rhodanese-like_dom"/>
</dbReference>
<evidence type="ECO:0000313" key="2">
    <source>
        <dbReference type="EMBL" id="CAD7244948.1"/>
    </source>
</evidence>
<dbReference type="SMART" id="SM00450">
    <property type="entry name" value="RHOD"/>
    <property type="match status" value="1"/>
</dbReference>
<dbReference type="PANTHER" id="PTHR44086:SF10">
    <property type="entry name" value="THIOSULFATE SULFURTRANSFERASE_RHODANESE-LIKE DOMAIN-CONTAINING PROTEIN 3"/>
    <property type="match status" value="1"/>
</dbReference>
<gene>
    <name evidence="2" type="ORF">DSTB1V02_LOCUS4828</name>
</gene>
<dbReference type="EMBL" id="LR900260">
    <property type="protein sequence ID" value="CAD7244948.1"/>
    <property type="molecule type" value="Genomic_DNA"/>
</dbReference>
<dbReference type="PANTHER" id="PTHR44086">
    <property type="entry name" value="THIOSULFATE SULFURTRANSFERASE RDL2, MITOCHONDRIAL-RELATED"/>
    <property type="match status" value="1"/>
</dbReference>
<dbReference type="Pfam" id="PF00581">
    <property type="entry name" value="Rhodanese"/>
    <property type="match status" value="1"/>
</dbReference>
<feature type="domain" description="Rhodanese" evidence="1">
    <location>
        <begin position="25"/>
        <end position="128"/>
    </location>
</feature>
<accession>A0A7R8XCW0</accession>